<dbReference type="Proteomes" id="UP000075901">
    <property type="component" value="Unassembled WGS sequence"/>
</dbReference>
<sequence>MVLTGAGLQSSPPAGTGGGSNVTNVKHHNKGPQQILPKPATATPTVSPTSSTSSSSSSAPSTPMPVHHHQQSPHQATAFVSSYGSTPVVHGTKTIVTQPKTVTSVSLPTVVSQLPAQIQVSQAAGTVVSGGGATQVHFTTTATPQSQGSALNTAQLHGQMVTTTTQSAGTQQPGAPTPQNATATAQNGSIILPTGNINAQPLLLNQMPVLVQQNTPQGVQLILRPPTPQLAAPSLVIHNTRPQLQQPQPQQVLRILNANGTMQLATTPTFIVSSQGNLVQQNISGLKTNQGVPLTQIQGLPGQRQPQQITAAINQHLLSQGVAQLQNLQLNGNLAQIQMPNGLNGQLLTTSLPAQFQQASVGGFGIQNQNINLNQLGSVNLQLATAPGGATFVSPSSTPGAAPGSAPTGEIVVNAQNIQFTTTPGTAPNTITVNAQGTPQAQQTQVSQQQQHQSGGGGQQTLLTASTIDGQIQTAQINHNQHAGTPILTTASGQQVIVTDGIKAQIQAQAISAQQQQLFNHQNATLQQPNA</sequence>
<reference evidence="2" key="2">
    <citation type="submission" date="2020-05" db="UniProtKB">
        <authorList>
            <consortium name="EnsemblMetazoa"/>
        </authorList>
    </citation>
    <scope>IDENTIFICATION</scope>
    <source>
        <strain evidence="2">maculatus3</strain>
    </source>
</reference>
<protein>
    <recommendedName>
        <fullName evidence="4">GLTSCR protein conserved domain-containing protein</fullName>
    </recommendedName>
</protein>
<evidence type="ECO:0000313" key="2">
    <source>
        <dbReference type="EnsemblMetazoa" id="AMAM018214-PA"/>
    </source>
</evidence>
<evidence type="ECO:0000313" key="3">
    <source>
        <dbReference type="Proteomes" id="UP000075901"/>
    </source>
</evidence>
<keyword evidence="3" id="KW-1185">Reference proteome</keyword>
<organism evidence="2 3">
    <name type="scientific">Anopheles maculatus</name>
    <dbReference type="NCBI Taxonomy" id="74869"/>
    <lineage>
        <taxon>Eukaryota</taxon>
        <taxon>Metazoa</taxon>
        <taxon>Ecdysozoa</taxon>
        <taxon>Arthropoda</taxon>
        <taxon>Hexapoda</taxon>
        <taxon>Insecta</taxon>
        <taxon>Pterygota</taxon>
        <taxon>Neoptera</taxon>
        <taxon>Endopterygota</taxon>
        <taxon>Diptera</taxon>
        <taxon>Nematocera</taxon>
        <taxon>Culicoidea</taxon>
        <taxon>Culicidae</taxon>
        <taxon>Anophelinae</taxon>
        <taxon>Anopheles</taxon>
        <taxon>Anopheles maculatus group</taxon>
    </lineage>
</organism>
<feature type="compositionally biased region" description="Low complexity" evidence="1">
    <location>
        <begin position="39"/>
        <end position="61"/>
    </location>
</feature>
<name>A0A182T2C0_9DIPT</name>
<evidence type="ECO:0008006" key="4">
    <source>
        <dbReference type="Google" id="ProtNLM"/>
    </source>
</evidence>
<evidence type="ECO:0000256" key="1">
    <source>
        <dbReference type="SAM" id="MobiDB-lite"/>
    </source>
</evidence>
<dbReference type="EnsemblMetazoa" id="AMAM018214-RA">
    <property type="protein sequence ID" value="AMAM018214-PA"/>
    <property type="gene ID" value="AMAM018214"/>
</dbReference>
<feature type="compositionally biased region" description="Low complexity" evidence="1">
    <location>
        <begin position="427"/>
        <end position="453"/>
    </location>
</feature>
<dbReference type="AlphaFoldDB" id="A0A182T2C0"/>
<accession>A0A182T2C0</accession>
<dbReference type="VEuPathDB" id="VectorBase:AMAM018214"/>
<proteinExistence type="predicted"/>
<feature type="region of interest" description="Disordered" evidence="1">
    <location>
        <begin position="427"/>
        <end position="461"/>
    </location>
</feature>
<feature type="region of interest" description="Disordered" evidence="1">
    <location>
        <begin position="1"/>
        <end position="76"/>
    </location>
</feature>
<reference evidence="3" key="1">
    <citation type="submission" date="2013-09" db="EMBL/GenBank/DDBJ databases">
        <title>The Genome Sequence of Anopheles maculatus species B.</title>
        <authorList>
            <consortium name="The Broad Institute Genomics Platform"/>
            <person name="Neafsey D.E."/>
            <person name="Besansky N."/>
            <person name="Howell P."/>
            <person name="Walton C."/>
            <person name="Young S.K."/>
            <person name="Zeng Q."/>
            <person name="Gargeya S."/>
            <person name="Fitzgerald M."/>
            <person name="Haas B."/>
            <person name="Abouelleil A."/>
            <person name="Allen A.W."/>
            <person name="Alvarado L."/>
            <person name="Arachchi H.M."/>
            <person name="Berlin A.M."/>
            <person name="Chapman S.B."/>
            <person name="Gainer-Dewar J."/>
            <person name="Goldberg J."/>
            <person name="Griggs A."/>
            <person name="Gujja S."/>
            <person name="Hansen M."/>
            <person name="Howarth C."/>
            <person name="Imamovic A."/>
            <person name="Ireland A."/>
            <person name="Larimer J."/>
            <person name="McCowan C."/>
            <person name="Murphy C."/>
            <person name="Pearson M."/>
            <person name="Poon T.W."/>
            <person name="Priest M."/>
            <person name="Roberts A."/>
            <person name="Saif S."/>
            <person name="Shea T."/>
            <person name="Sisk P."/>
            <person name="Sykes S."/>
            <person name="Wortman J."/>
            <person name="Nusbaum C."/>
            <person name="Birren B."/>
        </authorList>
    </citation>
    <scope>NUCLEOTIDE SEQUENCE [LARGE SCALE GENOMIC DNA]</scope>
    <source>
        <strain evidence="3">maculatus3</strain>
    </source>
</reference>